<keyword evidence="2" id="KW-1185">Reference proteome</keyword>
<dbReference type="GeneTree" id="ENSGT01030000236719"/>
<dbReference type="AlphaFoldDB" id="A0A3B4U6Q4"/>
<evidence type="ECO:0008006" key="3">
    <source>
        <dbReference type="Google" id="ProtNLM"/>
    </source>
</evidence>
<dbReference type="Proteomes" id="UP000261420">
    <property type="component" value="Unplaced"/>
</dbReference>
<dbReference type="Ensembl" id="ENSSDUT00000014139.1">
    <property type="protein sequence ID" value="ENSSDUP00000013878.1"/>
    <property type="gene ID" value="ENSSDUG00000010101.1"/>
</dbReference>
<reference evidence="1" key="2">
    <citation type="submission" date="2025-09" db="UniProtKB">
        <authorList>
            <consortium name="Ensembl"/>
        </authorList>
    </citation>
    <scope>IDENTIFICATION</scope>
</reference>
<accession>A0A3B4U6Q4</accession>
<name>A0A3B4U6Q4_SERDU</name>
<dbReference type="SUPFAM" id="SSF52266">
    <property type="entry name" value="SGNH hydrolase"/>
    <property type="match status" value="1"/>
</dbReference>
<evidence type="ECO:0000313" key="1">
    <source>
        <dbReference type="Ensembl" id="ENSSDUP00000013878.1"/>
    </source>
</evidence>
<protein>
    <recommendedName>
        <fullName evidence="3">SGNH hydrolase-type esterase domain-containing protein</fullName>
    </recommendedName>
</protein>
<dbReference type="CDD" id="cd00229">
    <property type="entry name" value="SGNH_hydrolase"/>
    <property type="match status" value="1"/>
</dbReference>
<proteinExistence type="predicted"/>
<reference evidence="1" key="1">
    <citation type="submission" date="2025-08" db="UniProtKB">
        <authorList>
            <consortium name="Ensembl"/>
        </authorList>
    </citation>
    <scope>IDENTIFICATION</scope>
</reference>
<dbReference type="Gene3D" id="3.40.50.12700">
    <property type="match status" value="1"/>
</dbReference>
<organism evidence="1 2">
    <name type="scientific">Seriola dumerili</name>
    <name type="common">Greater amberjack</name>
    <name type="synonym">Caranx dumerili</name>
    <dbReference type="NCBI Taxonomy" id="41447"/>
    <lineage>
        <taxon>Eukaryota</taxon>
        <taxon>Metazoa</taxon>
        <taxon>Chordata</taxon>
        <taxon>Craniata</taxon>
        <taxon>Vertebrata</taxon>
        <taxon>Euteleostomi</taxon>
        <taxon>Actinopterygii</taxon>
        <taxon>Neopterygii</taxon>
        <taxon>Teleostei</taxon>
        <taxon>Neoteleostei</taxon>
        <taxon>Acanthomorphata</taxon>
        <taxon>Carangaria</taxon>
        <taxon>Carangiformes</taxon>
        <taxon>Carangidae</taxon>
        <taxon>Seriola</taxon>
    </lineage>
</organism>
<evidence type="ECO:0000313" key="2">
    <source>
        <dbReference type="Proteomes" id="UP000261420"/>
    </source>
</evidence>
<sequence length="208" mass="22901">MLLKAEAATLGNGPSSKGAAPLDVRSMTDANPTNLASATCQLPPNLAVYSTSVVSRNPEILIVGDSVVRYLTLPGAITYCLSELIPTLIDLHPTVNIVLTNVGTNDATDKNSSKLQADPDSLCYTIESLGKRCLMSGPIPTFSKNSERFSRLFSLHDWLKYFYYFWTNLSLYRADGVHPNRKGTKHLTTNFIRSRPLCLPLIHQVLTM</sequence>
<dbReference type="OMA" id="HPNRKGT"/>